<feature type="region of interest" description="Disordered" evidence="1">
    <location>
        <begin position="1148"/>
        <end position="1167"/>
    </location>
</feature>
<feature type="compositionally biased region" description="Polar residues" evidence="1">
    <location>
        <begin position="613"/>
        <end position="626"/>
    </location>
</feature>
<accession>A0A2C5ZT97</accession>
<evidence type="ECO:0000313" key="3">
    <source>
        <dbReference type="Proteomes" id="UP000224854"/>
    </source>
</evidence>
<dbReference type="InterPro" id="IPR045142">
    <property type="entry name" value="BCAS3-like"/>
</dbReference>
<feature type="region of interest" description="Disordered" evidence="1">
    <location>
        <begin position="342"/>
        <end position="372"/>
    </location>
</feature>
<comment type="caution">
    <text evidence="2">The sequence shown here is derived from an EMBL/GenBank/DDBJ whole genome shotgun (WGS) entry which is preliminary data.</text>
</comment>
<dbReference type="AlphaFoldDB" id="A0A2C5ZT97"/>
<name>A0A2C5ZT97_9HYPO</name>
<dbReference type="SUPFAM" id="SSF50978">
    <property type="entry name" value="WD40 repeat-like"/>
    <property type="match status" value="1"/>
</dbReference>
<feature type="compositionally biased region" description="Basic residues" evidence="1">
    <location>
        <begin position="1"/>
        <end position="11"/>
    </location>
</feature>
<dbReference type="GO" id="GO:0006914">
    <property type="term" value="P:autophagy"/>
    <property type="evidence" value="ECO:0007669"/>
    <property type="project" value="InterPro"/>
</dbReference>
<evidence type="ECO:0008006" key="4">
    <source>
        <dbReference type="Google" id="ProtNLM"/>
    </source>
</evidence>
<feature type="compositionally biased region" description="Low complexity" evidence="1">
    <location>
        <begin position="1106"/>
        <end position="1120"/>
    </location>
</feature>
<feature type="region of interest" description="Disordered" evidence="1">
    <location>
        <begin position="592"/>
        <end position="647"/>
    </location>
</feature>
<proteinExistence type="predicted"/>
<feature type="region of interest" description="Disordered" evidence="1">
    <location>
        <begin position="1247"/>
        <end position="1266"/>
    </location>
</feature>
<dbReference type="InterPro" id="IPR036322">
    <property type="entry name" value="WD40_repeat_dom_sf"/>
</dbReference>
<dbReference type="Proteomes" id="UP000224854">
    <property type="component" value="Unassembled WGS sequence"/>
</dbReference>
<protein>
    <recommendedName>
        <fullName evidence="4">BCAS3 domain-containing protein</fullName>
    </recommendedName>
</protein>
<feature type="region of interest" description="Disordered" evidence="1">
    <location>
        <begin position="1"/>
        <end position="95"/>
    </location>
</feature>
<feature type="compositionally biased region" description="Low complexity" evidence="1">
    <location>
        <begin position="346"/>
        <end position="362"/>
    </location>
</feature>
<keyword evidence="3" id="KW-1185">Reference proteome</keyword>
<reference evidence="2 3" key="1">
    <citation type="submission" date="2017-06" db="EMBL/GenBank/DDBJ databases">
        <title>Ant-infecting Ophiocordyceps genomes reveal a high diversity of potential behavioral manipulation genes and a possible major role for enterotoxins.</title>
        <authorList>
            <person name="De Bekker C."/>
            <person name="Evans H.C."/>
            <person name="Brachmann A."/>
            <person name="Hughes D.P."/>
        </authorList>
    </citation>
    <scope>NUCLEOTIDE SEQUENCE [LARGE SCALE GENOMIC DNA]</scope>
    <source>
        <strain evidence="2 3">1348a</strain>
    </source>
</reference>
<feature type="compositionally biased region" description="Low complexity" evidence="1">
    <location>
        <begin position="158"/>
        <end position="177"/>
    </location>
</feature>
<feature type="region of interest" description="Disordered" evidence="1">
    <location>
        <begin position="127"/>
        <end position="177"/>
    </location>
</feature>
<dbReference type="EMBL" id="NJEU01000030">
    <property type="protein sequence ID" value="PHH83043.1"/>
    <property type="molecule type" value="Genomic_DNA"/>
</dbReference>
<feature type="region of interest" description="Disordered" evidence="1">
    <location>
        <begin position="1173"/>
        <end position="1229"/>
    </location>
</feature>
<feature type="region of interest" description="Disordered" evidence="1">
    <location>
        <begin position="821"/>
        <end position="843"/>
    </location>
</feature>
<sequence length="1279" mass="136358">MPGSKKDRKHGKEVGGIAAAVTRQTAGKFSQGNGSDSALHHHLPASNALPPLEVTPGPDADSQLADWNNDHDEASNYRDVYQNDKTAAPNAPSPLLDALSATSVSVSTAPSMANDWARAAVGTSPSNPINLSAGESPPTQPSSYEDSARLRHGWPAHRPFALSSSPASASPPRSSRRPLSFQIDAQYNNSGPASLSAVSTAAPHRSPIHTNHTAHRVGYHSSPAHKGQTHFYGAQDLDLTITPQTGSMKAGDSGFFFGLDTLPLADGTASSKNVVLAGYEGGLKVYTITKRGIDLLVNFRGLHGGVYYAKVLPWTVRGAAGEAPSPLIALVIHGPVLSPRPGDDLAQPSHAAHPSSSARASPMPSPEDVPYSNRQRGIVSYQTSVQVFCLKTHKCVDILLRAPEIAINGEVSLKSSLFHAPPPSGAFAIKADAGTLAVCSGVTGECWLFRQLDEAQDHHGFACSGKLWTTLHQSIRNDVPEEMDRARLSASTPRASVQRTPVFDLGGRWIAYCPAAASSQIALGARIMVPVLPRAPGVNSQTPPHPPSPMATTDESIADSMVNRLMRETTQELIQGAKWVGQQSLQAWNSYWNKSNNSPQQSQPQQQAQQKQTVSSPPRWSLSRTPQADGAHFPPTHGAASQPVAKQPGVVSIVDTETLANSSSIHPLTVFCPSQGCSFLSFSPSGLNLFTASVKGDVQDVWDLLRIQYTHSSVLQSTLPNHDSTGPLVRQIAHFTRMTVARVVEVAWTEPHGQRLAVVTERGTVHVLDMPFSAFLWPALRRRKVESKTTTDSTEAATSAVSIASGALGAAYQAARPFVTRSRRSSAATPATPGHSLRDSAAQGGRAIAAGISQSLGKTGTAISQWRNAAESRVSLPIGSTLPATGCVTWLKTRKSWILVSIGGGNIRMFPRGIRRRLSSASRARFASEAKHRDIQVPPLPNDSVAPIVRQIMDMGVEEEFLELSDIELEAGNTMTLKPQARTGPSLASLEDAIPHAEIESSAPYQPFHTDRRVVIGEYKGTIVGISLPQRGTEPMPAPLDNLAQARPVESSPAPDDGPAPAPVAEATPVLAHVEPAANANSEHTPVVDKTVQDAPTWKRKKKKAQGAASSGQSAAAKAEQSAANAEKSIAKSAAALEEWAIYDELPPKSEPSAAKPGKAQAELEASAVTEYADHKATKPRPQPRPQPQAAPAAPTAWAFGQDIPFTKLNTGQPQGLDYEEPGIDDNGMPLAMERVMDYGDSEEIVVTTRRSRSSRQGEGEDGFFEDDCEVWDFADQRV</sequence>
<feature type="region of interest" description="Disordered" evidence="1">
    <location>
        <begin position="1078"/>
        <end position="1120"/>
    </location>
</feature>
<dbReference type="PANTHER" id="PTHR13268">
    <property type="entry name" value="BREAST CARCINOMA AMPLIFIED SEQUENCE 3"/>
    <property type="match status" value="1"/>
</dbReference>
<evidence type="ECO:0000313" key="2">
    <source>
        <dbReference type="EMBL" id="PHH83043.1"/>
    </source>
</evidence>
<dbReference type="PANTHER" id="PTHR13268:SF0">
    <property type="entry name" value="BCAS3 MICROTUBULE ASSOCIATED CELL MIGRATION FACTOR"/>
    <property type="match status" value="1"/>
</dbReference>
<gene>
    <name evidence="2" type="ORF">CDD82_3845</name>
</gene>
<dbReference type="GO" id="GO:0042594">
    <property type="term" value="P:response to starvation"/>
    <property type="evidence" value="ECO:0007669"/>
    <property type="project" value="TreeGrafter"/>
</dbReference>
<organism evidence="2 3">
    <name type="scientific">Ophiocordyceps australis</name>
    <dbReference type="NCBI Taxonomy" id="1399860"/>
    <lineage>
        <taxon>Eukaryota</taxon>
        <taxon>Fungi</taxon>
        <taxon>Dikarya</taxon>
        <taxon>Ascomycota</taxon>
        <taxon>Pezizomycotina</taxon>
        <taxon>Sordariomycetes</taxon>
        <taxon>Hypocreomycetidae</taxon>
        <taxon>Hypocreales</taxon>
        <taxon>Ophiocordycipitaceae</taxon>
        <taxon>Ophiocordyceps</taxon>
    </lineage>
</organism>
<dbReference type="GO" id="GO:0005737">
    <property type="term" value="C:cytoplasm"/>
    <property type="evidence" value="ECO:0007669"/>
    <property type="project" value="TreeGrafter"/>
</dbReference>
<evidence type="ECO:0000256" key="1">
    <source>
        <dbReference type="SAM" id="MobiDB-lite"/>
    </source>
</evidence>
<feature type="compositionally biased region" description="Polar residues" evidence="1">
    <location>
        <begin position="22"/>
        <end position="36"/>
    </location>
</feature>
<feature type="compositionally biased region" description="Low complexity" evidence="1">
    <location>
        <begin position="593"/>
        <end position="612"/>
    </location>
</feature>
<dbReference type="OrthoDB" id="3938623at2759"/>